<reference evidence="1 2" key="1">
    <citation type="submission" date="2021-02" db="EMBL/GenBank/DDBJ databases">
        <title>De Novo genome assembly of isolated myxobacteria.</title>
        <authorList>
            <person name="Stevens D.C."/>
        </authorList>
    </citation>
    <scope>NUCLEOTIDE SEQUENCE [LARGE SCALE GENOMIC DNA]</scope>
    <source>
        <strain evidence="2">SCPEA02</strain>
    </source>
</reference>
<proteinExistence type="predicted"/>
<dbReference type="InterPro" id="IPR049457">
    <property type="entry name" value="Emfourin"/>
</dbReference>
<gene>
    <name evidence="1" type="ORF">JY651_22840</name>
</gene>
<dbReference type="EMBL" id="CP071090">
    <property type="protein sequence ID" value="QSQ27574.1"/>
    <property type="molecule type" value="Genomic_DNA"/>
</dbReference>
<sequence>MRIELKREGGVAFFPGLSRPHSVDLESLPPETAEALQRAVREARFFEQPAVVGTATRGADRTRYTVTIEDDGGQRHTVQLVEPVEEPQLRALLELLKQAEKAQRASARTQHP</sequence>
<dbReference type="RefSeq" id="WP_206729094.1">
    <property type="nucleotide sequence ID" value="NZ_CP071090.1"/>
</dbReference>
<dbReference type="Proteomes" id="UP000662747">
    <property type="component" value="Chromosome"/>
</dbReference>
<organism evidence="1 2">
    <name type="scientific">Pyxidicoccus parkwayensis</name>
    <dbReference type="NCBI Taxonomy" id="2813578"/>
    <lineage>
        <taxon>Bacteria</taxon>
        <taxon>Pseudomonadati</taxon>
        <taxon>Myxococcota</taxon>
        <taxon>Myxococcia</taxon>
        <taxon>Myxococcales</taxon>
        <taxon>Cystobacterineae</taxon>
        <taxon>Myxococcaceae</taxon>
        <taxon>Pyxidicoccus</taxon>
    </lineage>
</organism>
<keyword evidence="2" id="KW-1185">Reference proteome</keyword>
<protein>
    <submittedName>
        <fullName evidence="1">Uncharacterized protein</fullName>
    </submittedName>
</protein>
<name>A0ABX7PAP0_9BACT</name>
<dbReference type="Pfam" id="PF20242">
    <property type="entry name" value="Emfourin"/>
    <property type="match status" value="1"/>
</dbReference>
<evidence type="ECO:0000313" key="1">
    <source>
        <dbReference type="EMBL" id="QSQ27574.1"/>
    </source>
</evidence>
<evidence type="ECO:0000313" key="2">
    <source>
        <dbReference type="Proteomes" id="UP000662747"/>
    </source>
</evidence>
<accession>A0ABX7PAP0</accession>